<proteinExistence type="predicted"/>
<keyword evidence="6" id="KW-1185">Reference proteome</keyword>
<dbReference type="SUPFAM" id="SSF50978">
    <property type="entry name" value="WD40 repeat-like"/>
    <property type="match status" value="1"/>
</dbReference>
<dbReference type="InterPro" id="IPR036322">
    <property type="entry name" value="WD40_repeat_dom_sf"/>
</dbReference>
<feature type="repeat" description="WD" evidence="3">
    <location>
        <begin position="706"/>
        <end position="747"/>
    </location>
</feature>
<evidence type="ECO:0000313" key="6">
    <source>
        <dbReference type="Proteomes" id="UP000703269"/>
    </source>
</evidence>
<dbReference type="Gene3D" id="2.130.10.10">
    <property type="entry name" value="YVTN repeat-like/Quinoprotein amine dehydrogenase"/>
    <property type="match status" value="2"/>
</dbReference>
<dbReference type="PANTHER" id="PTHR44019">
    <property type="entry name" value="WD REPEAT-CONTAINING PROTEIN 55"/>
    <property type="match status" value="1"/>
</dbReference>
<comment type="caution">
    <text evidence="5">The sequence shown here is derived from an EMBL/GenBank/DDBJ whole genome shotgun (WGS) entry which is preliminary data.</text>
</comment>
<gene>
    <name evidence="5" type="ORF">PsYK624_064980</name>
</gene>
<dbReference type="CDD" id="cd00200">
    <property type="entry name" value="WD40"/>
    <property type="match status" value="1"/>
</dbReference>
<dbReference type="InterPro" id="IPR050505">
    <property type="entry name" value="WDR55/POC1"/>
</dbReference>
<evidence type="ECO:0000256" key="1">
    <source>
        <dbReference type="ARBA" id="ARBA00022574"/>
    </source>
</evidence>
<feature type="repeat" description="WD" evidence="3">
    <location>
        <begin position="536"/>
        <end position="577"/>
    </location>
</feature>
<dbReference type="EMBL" id="BPQB01000016">
    <property type="protein sequence ID" value="GJE90367.1"/>
    <property type="molecule type" value="Genomic_DNA"/>
</dbReference>
<protein>
    <submittedName>
        <fullName evidence="5">WD40 repeat domain-containing protein</fullName>
    </submittedName>
</protein>
<dbReference type="Proteomes" id="UP000703269">
    <property type="component" value="Unassembled WGS sequence"/>
</dbReference>
<dbReference type="InterPro" id="IPR020472">
    <property type="entry name" value="WD40_PAC1"/>
</dbReference>
<dbReference type="AlphaFoldDB" id="A0A9P3G6V2"/>
<dbReference type="PROSITE" id="PS00678">
    <property type="entry name" value="WD_REPEATS_1"/>
    <property type="match status" value="5"/>
</dbReference>
<dbReference type="PRINTS" id="PR00320">
    <property type="entry name" value="GPROTEINBRPT"/>
</dbReference>
<evidence type="ECO:0000256" key="2">
    <source>
        <dbReference type="ARBA" id="ARBA00022737"/>
    </source>
</evidence>
<keyword evidence="1 3" id="KW-0853">WD repeat</keyword>
<feature type="repeat" description="WD" evidence="3">
    <location>
        <begin position="452"/>
        <end position="493"/>
    </location>
</feature>
<evidence type="ECO:0000256" key="4">
    <source>
        <dbReference type="SAM" id="MobiDB-lite"/>
    </source>
</evidence>
<organism evidence="5 6">
    <name type="scientific">Phanerochaete sordida</name>
    <dbReference type="NCBI Taxonomy" id="48140"/>
    <lineage>
        <taxon>Eukaryota</taxon>
        <taxon>Fungi</taxon>
        <taxon>Dikarya</taxon>
        <taxon>Basidiomycota</taxon>
        <taxon>Agaricomycotina</taxon>
        <taxon>Agaricomycetes</taxon>
        <taxon>Polyporales</taxon>
        <taxon>Phanerochaetaceae</taxon>
        <taxon>Phanerochaete</taxon>
    </lineage>
</organism>
<feature type="compositionally biased region" description="Basic and acidic residues" evidence="4">
    <location>
        <begin position="285"/>
        <end position="297"/>
    </location>
</feature>
<accession>A0A9P3G6V2</accession>
<name>A0A9P3G6V2_9APHY</name>
<feature type="repeat" description="WD" evidence="3">
    <location>
        <begin position="619"/>
        <end position="660"/>
    </location>
</feature>
<reference evidence="5 6" key="1">
    <citation type="submission" date="2021-08" db="EMBL/GenBank/DDBJ databases">
        <title>Draft Genome Sequence of Phanerochaete sordida strain YK-624.</title>
        <authorList>
            <person name="Mori T."/>
            <person name="Dohra H."/>
            <person name="Suzuki T."/>
            <person name="Kawagishi H."/>
            <person name="Hirai H."/>
        </authorList>
    </citation>
    <scope>NUCLEOTIDE SEQUENCE [LARGE SCALE GENOMIC DNA]</scope>
    <source>
        <strain evidence="5 6">YK-624</strain>
    </source>
</reference>
<sequence>MHTSEVYASELKKTMNEGDALWFPEPAAGTGEIQVGDVGFIREGAFIRLFNVVDPDKYPVPNALEDDRLPDGFVPLQDRRAGVLDEREGAIVAGTYKSKSVVSRKAEATISGPTGAGGSAGAGLEYECTKEKGALLILKSDAKLAQANQEKTFEKYLATHYESWCSYATNLEYKDSEVKKLVLVRGWIKTYPDWSAAAFTSSGSKFRATVHASASGGGLTGSYSGEDAIQGPVRTRRGKMYLSRNSQTECPSAQNQCIFVKCVYYKPRRWPFFPFKAGAGPHQLPDQRDANFGHEDPVVPSSSDQEQTDFGAEDEEGSADAGIEAVLDYILAKPDVTVAVCNDRVLEDFLYGTEWPENMAVWIAERRPRVEVSSDGTGSLSLEEAIRSRIEAEIISGTGDVGTPPDGQESEVPPHNIEPDIIPGNNPLGRGEVLLAGQRERPIEWYHILFKEKEEDNGSVCMSLSADGKQIATTCDDAAVVVWEVRTGRAVARLEGHADTIWTIAFAPDGARLATGSADANAMIWNIVTSTPEITLNAHEGDVWCAAFSPDGSKLATGSTDCIMKVWDAHTGDLLHTLQGHDAHVMHVAFSPDGALLASCADATVVLWDAHTGQRRAELVGHEGTVWCMRFAHGSDRIVTGAEDATARVWDTASGAELVTLHEHASAVWCAAWAPDDSELATASAHAAVVASDSFSGAQVRVFGDADEDGSAVDSVAYSHRSDYFATGTASGLVRLWDAKAGEFLAEFRGHEDKVKSVTFTPDDGTLISSSEDGSVRAWSVRDVMRFF</sequence>
<dbReference type="InterPro" id="IPR001680">
    <property type="entry name" value="WD40_rpt"/>
</dbReference>
<dbReference type="InterPro" id="IPR019775">
    <property type="entry name" value="WD40_repeat_CS"/>
</dbReference>
<dbReference type="SMART" id="SM00320">
    <property type="entry name" value="WD40"/>
    <property type="match status" value="8"/>
</dbReference>
<dbReference type="OrthoDB" id="538223at2759"/>
<keyword evidence="2" id="KW-0677">Repeat</keyword>
<dbReference type="PROSITE" id="PS50082">
    <property type="entry name" value="WD_REPEATS_2"/>
    <property type="match status" value="7"/>
</dbReference>
<dbReference type="Pfam" id="PF00400">
    <property type="entry name" value="WD40"/>
    <property type="match status" value="8"/>
</dbReference>
<feature type="region of interest" description="Disordered" evidence="4">
    <location>
        <begin position="284"/>
        <end position="318"/>
    </location>
</feature>
<dbReference type="PROSITE" id="PS50294">
    <property type="entry name" value="WD_REPEATS_REGION"/>
    <property type="match status" value="5"/>
</dbReference>
<feature type="repeat" description="WD" evidence="3">
    <location>
        <begin position="578"/>
        <end position="618"/>
    </location>
</feature>
<evidence type="ECO:0000313" key="5">
    <source>
        <dbReference type="EMBL" id="GJE90367.1"/>
    </source>
</evidence>
<evidence type="ECO:0000256" key="3">
    <source>
        <dbReference type="PROSITE-ProRule" id="PRU00221"/>
    </source>
</evidence>
<dbReference type="InterPro" id="IPR015943">
    <property type="entry name" value="WD40/YVTN_repeat-like_dom_sf"/>
</dbReference>
<dbReference type="PANTHER" id="PTHR44019:SF8">
    <property type="entry name" value="POC1 CENTRIOLAR PROTEIN HOMOLOG"/>
    <property type="match status" value="1"/>
</dbReference>
<feature type="repeat" description="WD" evidence="3">
    <location>
        <begin position="494"/>
        <end position="535"/>
    </location>
</feature>
<feature type="repeat" description="WD" evidence="3">
    <location>
        <begin position="748"/>
        <end position="782"/>
    </location>
</feature>